<dbReference type="InterPro" id="IPR021745">
    <property type="entry name" value="CbiG_mid"/>
</dbReference>
<protein>
    <submittedName>
        <fullName evidence="4">Cobalamin biosynthesis protein CbiG</fullName>
    </submittedName>
</protein>
<dbReference type="OrthoDB" id="9781023at2"/>
<dbReference type="Gene3D" id="3.40.50.11220">
    <property type="match status" value="1"/>
</dbReference>
<evidence type="ECO:0000313" key="4">
    <source>
        <dbReference type="EMBL" id="CDF57295.1"/>
    </source>
</evidence>
<evidence type="ECO:0000259" key="1">
    <source>
        <dbReference type="Pfam" id="PF01890"/>
    </source>
</evidence>
<dbReference type="HOGENOM" id="CLU_028397_0_0_9"/>
<dbReference type="InterPro" id="IPR036518">
    <property type="entry name" value="CobE/GbiG_C_sf"/>
</dbReference>
<feature type="domain" description="Cobalamin biosynthesis central region" evidence="3">
    <location>
        <begin position="122"/>
        <end position="194"/>
    </location>
</feature>
<dbReference type="InterPro" id="IPR002750">
    <property type="entry name" value="CobE/GbiG_C"/>
</dbReference>
<evidence type="ECO:0000259" key="2">
    <source>
        <dbReference type="Pfam" id="PF11760"/>
    </source>
</evidence>
<evidence type="ECO:0000313" key="5">
    <source>
        <dbReference type="Proteomes" id="UP000014923"/>
    </source>
</evidence>
<dbReference type="GO" id="GO:0009236">
    <property type="term" value="P:cobalamin biosynthetic process"/>
    <property type="evidence" value="ECO:0007669"/>
    <property type="project" value="InterPro"/>
</dbReference>
<evidence type="ECO:0000259" key="3">
    <source>
        <dbReference type="Pfam" id="PF11761"/>
    </source>
</evidence>
<dbReference type="Proteomes" id="UP000014923">
    <property type="component" value="Unassembled WGS sequence"/>
</dbReference>
<dbReference type="SUPFAM" id="SSF159664">
    <property type="entry name" value="CobE/GbiG C-terminal domain-like"/>
    <property type="match status" value="1"/>
</dbReference>
<dbReference type="EMBL" id="CAVN010000086">
    <property type="protein sequence ID" value="CDF57295.1"/>
    <property type="molecule type" value="Genomic_DNA"/>
</dbReference>
<dbReference type="PANTHER" id="PTHR37477">
    <property type="entry name" value="COBALT-PRECORRIN-5A HYDROLASE"/>
    <property type="match status" value="1"/>
</dbReference>
<dbReference type="Pfam" id="PF11760">
    <property type="entry name" value="CbiG_N"/>
    <property type="match status" value="1"/>
</dbReference>
<dbReference type="Pfam" id="PF11761">
    <property type="entry name" value="CbiG_mid"/>
    <property type="match status" value="1"/>
</dbReference>
<proteinExistence type="predicted"/>
<feature type="domain" description="Cobalamin synthesis G N-terminal" evidence="2">
    <location>
        <begin position="37"/>
        <end position="116"/>
    </location>
</feature>
<comment type="caution">
    <text evidence="4">The sequence shown here is derived from an EMBL/GenBank/DDBJ whole genome shotgun (WGS) entry which is preliminary data.</text>
</comment>
<dbReference type="AlphaFoldDB" id="R7RPY1"/>
<accession>R7RPY1</accession>
<dbReference type="InterPro" id="IPR038029">
    <property type="entry name" value="GbiG_N_sf"/>
</dbReference>
<dbReference type="Pfam" id="PF01890">
    <property type="entry name" value="CbiG_C"/>
    <property type="match status" value="1"/>
</dbReference>
<dbReference type="Gene3D" id="3.30.420.180">
    <property type="entry name" value="CobE/GbiG C-terminal domain"/>
    <property type="match status" value="1"/>
</dbReference>
<sequence>MISIIYFTSYGEKIAYRLKDYFNEVCLYNKSTYRDNLKEIFKNSRAVIFISSTGIAVRLVAKFLKSKYEDPAVIVIDDGANFVISLLSGHIGGANELCKNVANILKATPVITTSTDIHNIDSVDVFAKKKGMVIENKESLKLISSAMIEEEKIDLIKDVEVEYDYINKCKDADIALYITYKMVKDKRPHLILRPKVLNVGIGLKRGISIDTLYDVLNTAFIKNDLSINSIKQIASFELKKEEEALWGLKERLKVPLIFFTKDEINRIDCERDDFVYKSVGVNAVSEPCARLLGGRLIVKKFKKDGITISVCLEE</sequence>
<dbReference type="eggNOG" id="COG2073">
    <property type="taxonomic scope" value="Bacteria"/>
</dbReference>
<organism evidence="4 5">
    <name type="scientific">Thermobrachium celere DSM 8682</name>
    <dbReference type="NCBI Taxonomy" id="941824"/>
    <lineage>
        <taxon>Bacteria</taxon>
        <taxon>Bacillati</taxon>
        <taxon>Bacillota</taxon>
        <taxon>Clostridia</taxon>
        <taxon>Eubacteriales</taxon>
        <taxon>Clostridiaceae</taxon>
        <taxon>Thermobrachium</taxon>
    </lineage>
</organism>
<dbReference type="NCBIfam" id="NF004466">
    <property type="entry name" value="PRK05788.1-4"/>
    <property type="match status" value="1"/>
</dbReference>
<reference evidence="4" key="1">
    <citation type="submission" date="2013-03" db="EMBL/GenBank/DDBJ databases">
        <title>Draft genome sequence of the hydrogen-ethanol-producing anaerobic alkalithermophilic Caloramator celere.</title>
        <authorList>
            <person name="Ciranna A."/>
            <person name="Larjo A."/>
            <person name="Kivisto A."/>
            <person name="Santala V."/>
            <person name="Roos C."/>
            <person name="Karp M."/>
        </authorList>
    </citation>
    <scope>NUCLEOTIDE SEQUENCE [LARGE SCALE GENOMIC DNA]</scope>
    <source>
        <strain evidence="4">DSM 8682</strain>
    </source>
</reference>
<feature type="domain" description="CobE/GbiG C-terminal" evidence="1">
    <location>
        <begin position="198"/>
        <end position="310"/>
    </location>
</feature>
<dbReference type="InterPro" id="IPR021744">
    <property type="entry name" value="CbiG_N"/>
</dbReference>
<dbReference type="RefSeq" id="WP_018660314.1">
    <property type="nucleotide sequence ID" value="NZ_HF952018.1"/>
</dbReference>
<dbReference type="PANTHER" id="PTHR37477:SF1">
    <property type="entry name" value="COBALT-PRECORRIN-5A HYDROLASE"/>
    <property type="match status" value="1"/>
</dbReference>
<dbReference type="SUPFAM" id="SSF159672">
    <property type="entry name" value="CbiG N-terminal domain-like"/>
    <property type="match status" value="1"/>
</dbReference>
<gene>
    <name evidence="4" type="ORF">TCEL_01209</name>
</gene>
<keyword evidence="5" id="KW-1185">Reference proteome</keyword>
<name>R7RPY1_9CLOT</name>
<dbReference type="InterPro" id="IPR052553">
    <property type="entry name" value="CbiG_hydrolase"/>
</dbReference>